<evidence type="ECO:0000256" key="7">
    <source>
        <dbReference type="RuleBase" id="RU363032"/>
    </source>
</evidence>
<evidence type="ECO:0000256" key="2">
    <source>
        <dbReference type="ARBA" id="ARBA00022448"/>
    </source>
</evidence>
<feature type="transmembrane region" description="Helical" evidence="7">
    <location>
        <begin position="243"/>
        <end position="269"/>
    </location>
</feature>
<comment type="caution">
    <text evidence="9">The sequence shown here is derived from an EMBL/GenBank/DDBJ whole genome shotgun (WGS) entry which is preliminary data.</text>
</comment>
<dbReference type="GO" id="GO:0055085">
    <property type="term" value="P:transmembrane transport"/>
    <property type="evidence" value="ECO:0007669"/>
    <property type="project" value="InterPro"/>
</dbReference>
<organism evidence="9 10">
    <name type="scientific">Jiangella anatolica</name>
    <dbReference type="NCBI Taxonomy" id="2670374"/>
    <lineage>
        <taxon>Bacteria</taxon>
        <taxon>Bacillati</taxon>
        <taxon>Actinomycetota</taxon>
        <taxon>Actinomycetes</taxon>
        <taxon>Jiangellales</taxon>
        <taxon>Jiangellaceae</taxon>
        <taxon>Jiangella</taxon>
    </lineage>
</organism>
<sequence>MSTGLQTRPARQSSALVVLALAFACLVAGLCVVSFVGLGLDPQTQRLLEARQPPTPGHWLGTDLVGRDVLARVVHGASVTVIGPAAVALGAVAIAVPLALVAAERGGVVDAVVMRTSDTLLALPSILVIIVIAGLFGGGYWLAAAVLVFLIVPSGLRIARSVALGQKNLPYQEAARLIGASTPRRMFVHTLPNLLPTIVATLLLDFVAALVALSSLSFLGLGAPPGSTDWGTMLAENLRLIEQNPWACLAPAVMLVLTAYSATTIGDWLHLRLEGRRG</sequence>
<proteinExistence type="inferred from homology"/>
<keyword evidence="2 7" id="KW-0813">Transport</keyword>
<name>A0A2W2C1L2_9ACTN</name>
<dbReference type="AlphaFoldDB" id="A0A2W2C1L2"/>
<dbReference type="PANTHER" id="PTHR43386:SF1">
    <property type="entry name" value="D,D-DIPEPTIDE TRANSPORT SYSTEM PERMEASE PROTEIN DDPC-RELATED"/>
    <property type="match status" value="1"/>
</dbReference>
<evidence type="ECO:0000256" key="3">
    <source>
        <dbReference type="ARBA" id="ARBA00022475"/>
    </source>
</evidence>
<evidence type="ECO:0000313" key="9">
    <source>
        <dbReference type="EMBL" id="PZF86644.1"/>
    </source>
</evidence>
<dbReference type="SUPFAM" id="SSF161098">
    <property type="entry name" value="MetI-like"/>
    <property type="match status" value="1"/>
</dbReference>
<dbReference type="Pfam" id="PF00528">
    <property type="entry name" value="BPD_transp_1"/>
    <property type="match status" value="1"/>
</dbReference>
<feature type="transmembrane region" description="Helical" evidence="7">
    <location>
        <begin position="15"/>
        <end position="38"/>
    </location>
</feature>
<dbReference type="EMBL" id="POTW01000001">
    <property type="protein sequence ID" value="PZF86644.1"/>
    <property type="molecule type" value="Genomic_DNA"/>
</dbReference>
<comment type="subcellular location">
    <subcellularLocation>
        <location evidence="1 7">Cell membrane</location>
        <topology evidence="1 7">Multi-pass membrane protein</topology>
    </subcellularLocation>
</comment>
<evidence type="ECO:0000313" key="10">
    <source>
        <dbReference type="Proteomes" id="UP000248764"/>
    </source>
</evidence>
<dbReference type="CDD" id="cd06261">
    <property type="entry name" value="TM_PBP2"/>
    <property type="match status" value="1"/>
</dbReference>
<feature type="domain" description="ABC transmembrane type-1" evidence="8">
    <location>
        <begin position="77"/>
        <end position="266"/>
    </location>
</feature>
<keyword evidence="3" id="KW-1003">Cell membrane</keyword>
<keyword evidence="4 7" id="KW-0812">Transmembrane</keyword>
<dbReference type="GO" id="GO:0005886">
    <property type="term" value="C:plasma membrane"/>
    <property type="evidence" value="ECO:0007669"/>
    <property type="project" value="UniProtKB-SubCell"/>
</dbReference>
<dbReference type="InterPro" id="IPR000515">
    <property type="entry name" value="MetI-like"/>
</dbReference>
<comment type="similarity">
    <text evidence="7">Belongs to the binding-protein-dependent transport system permease family.</text>
</comment>
<dbReference type="InterPro" id="IPR035906">
    <property type="entry name" value="MetI-like_sf"/>
</dbReference>
<accession>A0A2W2C1L2</accession>
<evidence type="ECO:0000256" key="4">
    <source>
        <dbReference type="ARBA" id="ARBA00022692"/>
    </source>
</evidence>
<evidence type="ECO:0000259" key="8">
    <source>
        <dbReference type="PROSITE" id="PS50928"/>
    </source>
</evidence>
<reference evidence="9 10" key="1">
    <citation type="submission" date="2018-01" db="EMBL/GenBank/DDBJ databases">
        <title>Draft genome sequence of Jiangella sp. GTF31.</title>
        <authorList>
            <person name="Sahin N."/>
            <person name="Ay H."/>
            <person name="Saygin H."/>
        </authorList>
    </citation>
    <scope>NUCLEOTIDE SEQUENCE [LARGE SCALE GENOMIC DNA]</scope>
    <source>
        <strain evidence="9 10">GTF31</strain>
    </source>
</reference>
<evidence type="ECO:0000256" key="6">
    <source>
        <dbReference type="ARBA" id="ARBA00023136"/>
    </source>
</evidence>
<keyword evidence="10" id="KW-1185">Reference proteome</keyword>
<protein>
    <submittedName>
        <fullName evidence="9">ABC transporter permease</fullName>
    </submittedName>
</protein>
<dbReference type="RefSeq" id="WP_111252642.1">
    <property type="nucleotide sequence ID" value="NZ_POTW01000001.1"/>
</dbReference>
<feature type="transmembrane region" description="Helical" evidence="7">
    <location>
        <begin position="81"/>
        <end position="103"/>
    </location>
</feature>
<evidence type="ECO:0000256" key="1">
    <source>
        <dbReference type="ARBA" id="ARBA00004651"/>
    </source>
</evidence>
<gene>
    <name evidence="9" type="ORF">C1I92_00230</name>
</gene>
<keyword evidence="5 7" id="KW-1133">Transmembrane helix</keyword>
<feature type="transmembrane region" description="Helical" evidence="7">
    <location>
        <begin position="194"/>
        <end position="223"/>
    </location>
</feature>
<dbReference type="InterPro" id="IPR050366">
    <property type="entry name" value="BP-dependent_transpt_permease"/>
</dbReference>
<dbReference type="PANTHER" id="PTHR43386">
    <property type="entry name" value="OLIGOPEPTIDE TRANSPORT SYSTEM PERMEASE PROTEIN APPC"/>
    <property type="match status" value="1"/>
</dbReference>
<feature type="transmembrane region" description="Helical" evidence="7">
    <location>
        <begin position="123"/>
        <end position="152"/>
    </location>
</feature>
<evidence type="ECO:0000256" key="5">
    <source>
        <dbReference type="ARBA" id="ARBA00022989"/>
    </source>
</evidence>
<dbReference type="PROSITE" id="PS50928">
    <property type="entry name" value="ABC_TM1"/>
    <property type="match status" value="1"/>
</dbReference>
<keyword evidence="6 7" id="KW-0472">Membrane</keyword>
<dbReference type="Gene3D" id="1.10.3720.10">
    <property type="entry name" value="MetI-like"/>
    <property type="match status" value="1"/>
</dbReference>
<dbReference type="Proteomes" id="UP000248764">
    <property type="component" value="Unassembled WGS sequence"/>
</dbReference>